<reference evidence="2 3" key="2">
    <citation type="journal article" date="2021" name="Genomics">
        <title>High-quality reference genome for Clonorchis sinensis.</title>
        <authorList>
            <person name="Young N.D."/>
            <person name="Stroehlein A.J."/>
            <person name="Kinkar L."/>
            <person name="Wang T."/>
            <person name="Sohn W.M."/>
            <person name="Chang B.C.H."/>
            <person name="Kaur P."/>
            <person name="Weisz D."/>
            <person name="Dudchenko O."/>
            <person name="Aiden E.L."/>
            <person name="Korhonen P.K."/>
            <person name="Gasser R.B."/>
        </authorList>
    </citation>
    <scope>NUCLEOTIDE SEQUENCE [LARGE SCALE GENOMIC DNA]</scope>
    <source>
        <strain evidence="2">Cs-k2</strain>
    </source>
</reference>
<reference evidence="2 3" key="1">
    <citation type="journal article" date="2018" name="Biotechnol. Adv.">
        <title>Improved genomic resources and new bioinformatic workflow for the carcinogenic parasite Clonorchis sinensis: Biotechnological implications.</title>
        <authorList>
            <person name="Wang D."/>
            <person name="Korhonen P.K."/>
            <person name="Gasser R.B."/>
            <person name="Young N.D."/>
        </authorList>
    </citation>
    <scope>NUCLEOTIDE SEQUENCE [LARGE SCALE GENOMIC DNA]</scope>
    <source>
        <strain evidence="2">Cs-k2</strain>
    </source>
</reference>
<accession>A0A8T1M0M5</accession>
<sequence>MRLPLVIALLALVTVTLGHMTEADLKRAHQHERSMHMQVDEDASPMEFLHSVATRMQRIRTPLREKICQWSKESEVGQKFRAARQAMREAIMAVVEKMENYVQAN</sequence>
<dbReference type="AlphaFoldDB" id="A0A8T1M0M5"/>
<dbReference type="Proteomes" id="UP000286415">
    <property type="component" value="Unassembled WGS sequence"/>
</dbReference>
<dbReference type="EMBL" id="NIRI02000076">
    <property type="protein sequence ID" value="KAG5442386.1"/>
    <property type="molecule type" value="Genomic_DNA"/>
</dbReference>
<comment type="caution">
    <text evidence="2">The sequence shown here is derived from an EMBL/GenBank/DDBJ whole genome shotgun (WGS) entry which is preliminary data.</text>
</comment>
<name>A0A8T1M0M5_CLOSI</name>
<proteinExistence type="predicted"/>
<protein>
    <submittedName>
        <fullName evidence="2">Uncharacterized protein</fullName>
    </submittedName>
</protein>
<evidence type="ECO:0000256" key="1">
    <source>
        <dbReference type="SAM" id="SignalP"/>
    </source>
</evidence>
<organism evidence="2 3">
    <name type="scientific">Clonorchis sinensis</name>
    <name type="common">Chinese liver fluke</name>
    <dbReference type="NCBI Taxonomy" id="79923"/>
    <lineage>
        <taxon>Eukaryota</taxon>
        <taxon>Metazoa</taxon>
        <taxon>Spiralia</taxon>
        <taxon>Lophotrochozoa</taxon>
        <taxon>Platyhelminthes</taxon>
        <taxon>Trematoda</taxon>
        <taxon>Digenea</taxon>
        <taxon>Opisthorchiida</taxon>
        <taxon>Opisthorchiata</taxon>
        <taxon>Opisthorchiidae</taxon>
        <taxon>Clonorchis</taxon>
    </lineage>
</organism>
<keyword evidence="3" id="KW-1185">Reference proteome</keyword>
<keyword evidence="1" id="KW-0732">Signal</keyword>
<feature type="signal peptide" evidence="1">
    <location>
        <begin position="1"/>
        <end position="18"/>
    </location>
</feature>
<dbReference type="OrthoDB" id="6252720at2759"/>
<feature type="chain" id="PRO_5035880062" evidence="1">
    <location>
        <begin position="19"/>
        <end position="105"/>
    </location>
</feature>
<evidence type="ECO:0000313" key="2">
    <source>
        <dbReference type="EMBL" id="KAG5442386.1"/>
    </source>
</evidence>
<evidence type="ECO:0000313" key="3">
    <source>
        <dbReference type="Proteomes" id="UP000286415"/>
    </source>
</evidence>
<gene>
    <name evidence="2" type="ORF">CSKR_200256</name>
</gene>